<dbReference type="EMBL" id="JAGSSW010000006">
    <property type="protein sequence ID" value="MBR8464239.1"/>
    <property type="molecule type" value="Genomic_DNA"/>
</dbReference>
<evidence type="ECO:0000313" key="1">
    <source>
        <dbReference type="EMBL" id="MBR8464239.1"/>
    </source>
</evidence>
<gene>
    <name evidence="1" type="ORF">KDD93_06650</name>
</gene>
<dbReference type="Proteomes" id="UP000682951">
    <property type="component" value="Unassembled WGS sequence"/>
</dbReference>
<proteinExistence type="predicted"/>
<dbReference type="SUPFAM" id="SSF53167">
    <property type="entry name" value="Purine and uridine phosphorylases"/>
    <property type="match status" value="1"/>
</dbReference>
<dbReference type="Gene3D" id="3.40.50.1580">
    <property type="entry name" value="Nucleoside phosphorylase domain"/>
    <property type="match status" value="1"/>
</dbReference>
<reference evidence="1 2" key="1">
    <citation type="submission" date="2021-04" db="EMBL/GenBank/DDBJ databases">
        <title>Molecular and phenotypic characterization and identification of bacterial isolates recovered from the Anatolian ground squirrels (Spermophilus xanthoprymnus) and which have the potential to form a new species in the Campylobacter genus.</title>
        <authorList>
            <person name="Aydin F."/>
            <person name="Abay S."/>
            <person name="Kayman T."/>
            <person name="Karakaya E."/>
            <person name="Mustak H.K."/>
            <person name="Mustak I.B."/>
            <person name="Bilgin N."/>
            <person name="Duzler A."/>
            <person name="Sahin O."/>
            <person name="Guran O."/>
            <person name="Saticioglu I.B."/>
        </authorList>
    </citation>
    <scope>NUCLEOTIDE SEQUENCE [LARGE SCALE GENOMIC DNA]</scope>
    <source>
        <strain evidence="2">faydin-G24</strain>
    </source>
</reference>
<dbReference type="RefSeq" id="WP_212142180.1">
    <property type="nucleotide sequence ID" value="NZ_JAGSSW010000006.1"/>
</dbReference>
<organism evidence="1 2">
    <name type="scientific">Campylobacter anatolicus</name>
    <dbReference type="NCBI Taxonomy" id="2829105"/>
    <lineage>
        <taxon>Bacteria</taxon>
        <taxon>Pseudomonadati</taxon>
        <taxon>Campylobacterota</taxon>
        <taxon>Epsilonproteobacteria</taxon>
        <taxon>Campylobacterales</taxon>
        <taxon>Campylobacteraceae</taxon>
        <taxon>Campylobacter</taxon>
    </lineage>
</organism>
<protein>
    <submittedName>
        <fullName evidence="1">Purine-nucleoside phosphorylase</fullName>
    </submittedName>
</protein>
<evidence type="ECO:0000313" key="2">
    <source>
        <dbReference type="Proteomes" id="UP000682951"/>
    </source>
</evidence>
<comment type="caution">
    <text evidence="1">The sequence shown here is derived from an EMBL/GenBank/DDBJ whole genome shotgun (WGS) entry which is preliminary data.</text>
</comment>
<dbReference type="InterPro" id="IPR035994">
    <property type="entry name" value="Nucleoside_phosphorylase_sf"/>
</dbReference>
<name>A0ABS5HIY9_9BACT</name>
<sequence length="180" mass="20162">MIVCAGESENFEFAKSIGIGLTQVAINLTKILQDIATRNEKLPNEIIFIGSAGLYKNGEILKIYESKNAANIEISSLESKSYTPIEQKIFNDVSYETNVNSSTFITTDETLAHRLFDMGYTLENMEFYAVLAVANAFNVSTKGIFVATNFCDKNAHIDFIKNHKNAKRQLEIYLKDKGII</sequence>
<accession>A0ABS5HIY9</accession>
<keyword evidence="2" id="KW-1185">Reference proteome</keyword>